<feature type="compositionally biased region" description="Low complexity" evidence="9">
    <location>
        <begin position="326"/>
        <end position="335"/>
    </location>
</feature>
<dbReference type="PROSITE" id="PS01057">
    <property type="entry name" value="SAICAR_SYNTHETASE_1"/>
    <property type="match status" value="1"/>
</dbReference>
<dbReference type="Pfam" id="PF01259">
    <property type="entry name" value="SAICAR_synt"/>
    <property type="match status" value="2"/>
</dbReference>
<dbReference type="GO" id="GO:0004639">
    <property type="term" value="F:phosphoribosylaminoimidazolesuccinocarboxamide synthase activity"/>
    <property type="evidence" value="ECO:0007669"/>
    <property type="project" value="UniProtKB-EC"/>
</dbReference>
<feature type="domain" description="SAICAR synthetase/ADE2 N-terminal" evidence="10">
    <location>
        <begin position="244"/>
        <end position="295"/>
    </location>
</feature>
<dbReference type="HAMAP" id="MF_00137">
    <property type="entry name" value="SAICAR_synth"/>
    <property type="match status" value="1"/>
</dbReference>
<comment type="catalytic activity">
    <reaction evidence="7 8">
        <text>5-amino-1-(5-phospho-D-ribosyl)imidazole-4-carboxylate + L-aspartate + ATP = (2S)-2-[5-amino-1-(5-phospho-beta-D-ribosyl)imidazole-4-carboxamido]succinate + ADP + phosphate + 2 H(+)</text>
        <dbReference type="Rhea" id="RHEA:22628"/>
        <dbReference type="ChEBI" id="CHEBI:15378"/>
        <dbReference type="ChEBI" id="CHEBI:29991"/>
        <dbReference type="ChEBI" id="CHEBI:30616"/>
        <dbReference type="ChEBI" id="CHEBI:43474"/>
        <dbReference type="ChEBI" id="CHEBI:58443"/>
        <dbReference type="ChEBI" id="CHEBI:77657"/>
        <dbReference type="ChEBI" id="CHEBI:456216"/>
        <dbReference type="EC" id="6.3.2.6"/>
    </reaction>
</comment>
<evidence type="ECO:0000256" key="8">
    <source>
        <dbReference type="HAMAP-Rule" id="MF_00137"/>
    </source>
</evidence>
<keyword evidence="4 8" id="KW-0547">Nucleotide-binding</keyword>
<reference evidence="11" key="1">
    <citation type="submission" date="2022-06" db="EMBL/GenBank/DDBJ databases">
        <title>Ornithinimicrobium JY.X270.</title>
        <authorList>
            <person name="Huang Y."/>
        </authorList>
    </citation>
    <scope>NUCLEOTIDE SEQUENCE</scope>
    <source>
        <strain evidence="11">JY.X270</strain>
    </source>
</reference>
<sequence length="353" mass="38225">MSHDAEAGLPGELPGYLPLYSGKVRELFAPIDPETGLVDRSRLLLVASDRISAFDHVIDSPIPDKGAVLTQLSLWWFDQLADLVPHHVIDTAVPAQVAGRALNVRRLRMLPVECIARAYLTGSGLSDYRETGSVCGVELPAGLVDGSRLAEPIFTPTTKAPFGQHDEPMRFEDVEDELGPALAARVRDLTIAILARGNEIAADRGILIADTKVEYGVDPVSLGLPTADAEEEIDWTTVDPDAIQVVLADEVLTPDSSRFWRASQWEPGHPQTSYDKQVLRDWLLSADSGWDRSSNQAPPPLPDEVVELTRARYVEAYETLTGRTFAPDPAASDPTTPNPAVPDAASSGPTVQP</sequence>
<gene>
    <name evidence="8" type="primary">purC</name>
    <name evidence="11" type="ORF">NF557_01495</name>
</gene>
<dbReference type="CDD" id="cd01414">
    <property type="entry name" value="SAICAR_synt_Sc"/>
    <property type="match status" value="1"/>
</dbReference>
<evidence type="ECO:0000256" key="4">
    <source>
        <dbReference type="ARBA" id="ARBA00022741"/>
    </source>
</evidence>
<keyword evidence="6 8" id="KW-0067">ATP-binding</keyword>
<organism evidence="11 12">
    <name type="scientific">Ornithinimicrobium cryptoxanthini</name>
    <dbReference type="NCBI Taxonomy" id="2934161"/>
    <lineage>
        <taxon>Bacteria</taxon>
        <taxon>Bacillati</taxon>
        <taxon>Actinomycetota</taxon>
        <taxon>Actinomycetes</taxon>
        <taxon>Micrococcales</taxon>
        <taxon>Ornithinimicrobiaceae</taxon>
        <taxon>Ornithinimicrobium</taxon>
    </lineage>
</organism>
<dbReference type="PANTHER" id="PTHR43700">
    <property type="entry name" value="PHOSPHORIBOSYLAMINOIMIDAZOLE-SUCCINOCARBOXAMIDE SYNTHASE"/>
    <property type="match status" value="1"/>
</dbReference>
<comment type="pathway">
    <text evidence="1 8">Purine metabolism; IMP biosynthesis via de novo pathway; 5-amino-1-(5-phospho-D-ribosyl)imidazole-4-carboxamide from 5-amino-1-(5-phospho-D-ribosyl)imidazole-4-carboxylate: step 1/2.</text>
</comment>
<dbReference type="InterPro" id="IPR018236">
    <property type="entry name" value="SAICAR_synthetase_CS"/>
</dbReference>
<proteinExistence type="inferred from homology"/>
<comment type="similarity">
    <text evidence="2 8">Belongs to the SAICAR synthetase family.</text>
</comment>
<dbReference type="PANTHER" id="PTHR43700:SF1">
    <property type="entry name" value="PHOSPHORIBOSYLAMINOIMIDAZOLE-SUCCINOCARBOXAMIDE SYNTHASE"/>
    <property type="match status" value="1"/>
</dbReference>
<feature type="domain" description="SAICAR synthetase/ADE2 N-terminal" evidence="10">
    <location>
        <begin position="19"/>
        <end position="218"/>
    </location>
</feature>
<evidence type="ECO:0000313" key="12">
    <source>
        <dbReference type="Proteomes" id="UP001056535"/>
    </source>
</evidence>
<dbReference type="NCBIfam" id="NF010568">
    <property type="entry name" value="PRK13961.1"/>
    <property type="match status" value="1"/>
</dbReference>
<accession>A0ABY4YIK9</accession>
<evidence type="ECO:0000256" key="7">
    <source>
        <dbReference type="ARBA" id="ARBA00048475"/>
    </source>
</evidence>
<evidence type="ECO:0000256" key="1">
    <source>
        <dbReference type="ARBA" id="ARBA00004672"/>
    </source>
</evidence>
<dbReference type="InterPro" id="IPR028923">
    <property type="entry name" value="SAICAR_synt/ADE2_N"/>
</dbReference>
<dbReference type="SUPFAM" id="SSF56104">
    <property type="entry name" value="SAICAR synthase-like"/>
    <property type="match status" value="1"/>
</dbReference>
<evidence type="ECO:0000256" key="3">
    <source>
        <dbReference type="ARBA" id="ARBA00022598"/>
    </source>
</evidence>
<evidence type="ECO:0000259" key="10">
    <source>
        <dbReference type="Pfam" id="PF01259"/>
    </source>
</evidence>
<evidence type="ECO:0000256" key="9">
    <source>
        <dbReference type="SAM" id="MobiDB-lite"/>
    </source>
</evidence>
<evidence type="ECO:0000256" key="2">
    <source>
        <dbReference type="ARBA" id="ARBA00010190"/>
    </source>
</evidence>
<dbReference type="Gene3D" id="3.30.200.20">
    <property type="entry name" value="Phosphorylase Kinase, domain 1"/>
    <property type="match status" value="1"/>
</dbReference>
<dbReference type="Gene3D" id="3.30.470.20">
    <property type="entry name" value="ATP-grasp fold, B domain"/>
    <property type="match status" value="1"/>
</dbReference>
<dbReference type="EMBL" id="CP099490">
    <property type="protein sequence ID" value="USQ76633.1"/>
    <property type="molecule type" value="Genomic_DNA"/>
</dbReference>
<dbReference type="RefSeq" id="WP_252621337.1">
    <property type="nucleotide sequence ID" value="NZ_CP099490.1"/>
</dbReference>
<keyword evidence="3 8" id="KW-0436">Ligase</keyword>
<feature type="region of interest" description="Disordered" evidence="9">
    <location>
        <begin position="321"/>
        <end position="353"/>
    </location>
</feature>
<keyword evidence="12" id="KW-1185">Reference proteome</keyword>
<dbReference type="EC" id="6.3.2.6" evidence="8"/>
<name>A0ABY4YIK9_9MICO</name>
<dbReference type="Proteomes" id="UP001056535">
    <property type="component" value="Chromosome"/>
</dbReference>
<protein>
    <recommendedName>
        <fullName evidence="8">Phosphoribosylaminoimidazole-succinocarboxamide synthase</fullName>
        <ecNumber evidence="8">6.3.2.6</ecNumber>
    </recommendedName>
    <alternativeName>
        <fullName evidence="8">SAICAR synthetase</fullName>
    </alternativeName>
</protein>
<evidence type="ECO:0000313" key="11">
    <source>
        <dbReference type="EMBL" id="USQ76633.1"/>
    </source>
</evidence>
<evidence type="ECO:0000256" key="5">
    <source>
        <dbReference type="ARBA" id="ARBA00022755"/>
    </source>
</evidence>
<evidence type="ECO:0000256" key="6">
    <source>
        <dbReference type="ARBA" id="ARBA00022840"/>
    </source>
</evidence>
<keyword evidence="5 8" id="KW-0658">Purine biosynthesis</keyword>